<gene>
    <name evidence="2" type="ORF">IWZ03DRAFT_361649</name>
</gene>
<proteinExistence type="predicted"/>
<dbReference type="SUPFAM" id="SSF81383">
    <property type="entry name" value="F-box domain"/>
    <property type="match status" value="1"/>
</dbReference>
<dbReference type="Proteomes" id="UP001363622">
    <property type="component" value="Unassembled WGS sequence"/>
</dbReference>
<comment type="caution">
    <text evidence="2">The sequence shown here is derived from an EMBL/GenBank/DDBJ whole genome shotgun (WGS) entry which is preliminary data.</text>
</comment>
<dbReference type="EMBL" id="JBBPHU010000009">
    <property type="protein sequence ID" value="KAK7513748.1"/>
    <property type="molecule type" value="Genomic_DNA"/>
</dbReference>
<sequence length="416" mass="47539">MSTIKPQYIPAPSVPNGQSDSHESINARGNNFPVKMQLFDLPVELILDIADYLPPYRKACLALTCGRARDIFKKRIGELSRRQRQQFLLVLQKELPAKIICQHHLRLVNFCRDPRVDPSHPRSIMQLSTAFLFTLERCNITACVPVPSINAPKFLLSYEHIQRVMLRHHYGPGYGKSLYSLSHDSQISFDGAFQGTTCAISIRFCILENQLYMHGSYDFSGVHLMRLLAFSRHHFDICPHLYLDHNRRPYIGGQRRAVRLPNSLCRVFDDVCYCTVNGSFDPRWRLLVRAPRGNKSNKNACSSYYVAPPTPCRHCATDLKMRFVDTSGAGVLRQRLEVHFWRCLGAGAIEELDIAWRIGSLNEKTRSGDVVEWIPGATLRWLRGEDSAGRFGRGATESWDLPGAPERERGYSLYWQ</sequence>
<dbReference type="InterPro" id="IPR036047">
    <property type="entry name" value="F-box-like_dom_sf"/>
</dbReference>
<organism evidence="2 3">
    <name type="scientific">Phyllosticta citriasiana</name>
    <dbReference type="NCBI Taxonomy" id="595635"/>
    <lineage>
        <taxon>Eukaryota</taxon>
        <taxon>Fungi</taxon>
        <taxon>Dikarya</taxon>
        <taxon>Ascomycota</taxon>
        <taxon>Pezizomycotina</taxon>
        <taxon>Dothideomycetes</taxon>
        <taxon>Dothideomycetes incertae sedis</taxon>
        <taxon>Botryosphaeriales</taxon>
        <taxon>Phyllostictaceae</taxon>
        <taxon>Phyllosticta</taxon>
    </lineage>
</organism>
<evidence type="ECO:0000313" key="3">
    <source>
        <dbReference type="Proteomes" id="UP001363622"/>
    </source>
</evidence>
<evidence type="ECO:0000256" key="1">
    <source>
        <dbReference type="SAM" id="MobiDB-lite"/>
    </source>
</evidence>
<accession>A0ABR1KKD4</accession>
<name>A0ABR1KKD4_9PEZI</name>
<evidence type="ECO:0000313" key="2">
    <source>
        <dbReference type="EMBL" id="KAK7513748.1"/>
    </source>
</evidence>
<protein>
    <recommendedName>
        <fullName evidence="4">F-box domain-containing protein</fullName>
    </recommendedName>
</protein>
<evidence type="ECO:0008006" key="4">
    <source>
        <dbReference type="Google" id="ProtNLM"/>
    </source>
</evidence>
<reference evidence="2 3" key="1">
    <citation type="submission" date="2024-04" db="EMBL/GenBank/DDBJ databases">
        <title>Phyllosticta paracitricarpa is synonymous to the EU quarantine fungus P. citricarpa based on phylogenomic analyses.</title>
        <authorList>
            <consortium name="Lawrence Berkeley National Laboratory"/>
            <person name="Van Ingen-Buijs V.A."/>
            <person name="Van Westerhoven A.C."/>
            <person name="Haridas S."/>
            <person name="Skiadas P."/>
            <person name="Martin F."/>
            <person name="Groenewald J.Z."/>
            <person name="Crous P.W."/>
            <person name="Seidl M.F."/>
        </authorList>
    </citation>
    <scope>NUCLEOTIDE SEQUENCE [LARGE SCALE GENOMIC DNA]</scope>
    <source>
        <strain evidence="2 3">CBS 123371</strain>
    </source>
</reference>
<feature type="region of interest" description="Disordered" evidence="1">
    <location>
        <begin position="1"/>
        <end position="26"/>
    </location>
</feature>
<keyword evidence="3" id="KW-1185">Reference proteome</keyword>
<dbReference type="CDD" id="cd09917">
    <property type="entry name" value="F-box_SF"/>
    <property type="match status" value="1"/>
</dbReference>